<evidence type="ECO:0000259" key="1">
    <source>
        <dbReference type="Pfam" id="PF00485"/>
    </source>
</evidence>
<keyword evidence="2" id="KW-0418">Kinase</keyword>
<dbReference type="PRINTS" id="PR00988">
    <property type="entry name" value="URIDINKINASE"/>
</dbReference>
<dbReference type="PANTHER" id="PTHR10285">
    <property type="entry name" value="URIDINE KINASE"/>
    <property type="match status" value="1"/>
</dbReference>
<dbReference type="EMBL" id="SWDX01000002">
    <property type="protein sequence ID" value="TKC63533.1"/>
    <property type="molecule type" value="Genomic_DNA"/>
</dbReference>
<comment type="caution">
    <text evidence="2">The sequence shown here is derived from an EMBL/GenBank/DDBJ whole genome shotgun (WGS) entry which is preliminary data.</text>
</comment>
<dbReference type="Proteomes" id="UP000309594">
    <property type="component" value="Unassembled WGS sequence"/>
</dbReference>
<sequence length="219" mass="25501">MNNKPFIIGIAGGSGSGKTFFLNSFLHHFKNDEVTLVSQDDYYHPAGEMTQEENKIYNFDLPTTIDDQQFLVDIKKLIKGEVIYKKEYNFNNPLAVTKILEISPAPIIIVEGLFILHFKEIAALLDHRIFVEAEEEVALQRRIKRDGMERGYPEEDVVYKWHNHVVPAYKEFLLPYKETCETIVINNNDTPDDIIKITEEISVDLKEKYCNRNYIKKEL</sequence>
<feature type="domain" description="Phosphoribulokinase/uridine kinase" evidence="1">
    <location>
        <begin position="7"/>
        <end position="184"/>
    </location>
</feature>
<gene>
    <name evidence="2" type="ORF">FBD94_04000</name>
</gene>
<dbReference type="InterPro" id="IPR006083">
    <property type="entry name" value="PRK/URK"/>
</dbReference>
<protein>
    <submittedName>
        <fullName evidence="2">Uridine kinase</fullName>
    </submittedName>
</protein>
<dbReference type="RefSeq" id="WP_136879211.1">
    <property type="nucleotide sequence ID" value="NZ_SWDX01000002.1"/>
</dbReference>
<evidence type="ECO:0000313" key="2">
    <source>
        <dbReference type="EMBL" id="TKC63533.1"/>
    </source>
</evidence>
<dbReference type="InterPro" id="IPR027417">
    <property type="entry name" value="P-loop_NTPase"/>
</dbReference>
<keyword evidence="2" id="KW-0808">Transferase</keyword>
<organism evidence="2 3">
    <name type="scientific">Pedobacter hiemivivus</name>
    <dbReference type="NCBI Taxonomy" id="2530454"/>
    <lineage>
        <taxon>Bacteria</taxon>
        <taxon>Pseudomonadati</taxon>
        <taxon>Bacteroidota</taxon>
        <taxon>Sphingobacteriia</taxon>
        <taxon>Sphingobacteriales</taxon>
        <taxon>Sphingobacteriaceae</taxon>
        <taxon>Pedobacter</taxon>
    </lineage>
</organism>
<dbReference type="Gene3D" id="3.40.50.300">
    <property type="entry name" value="P-loop containing nucleotide triphosphate hydrolases"/>
    <property type="match status" value="1"/>
</dbReference>
<dbReference type="GO" id="GO:0016301">
    <property type="term" value="F:kinase activity"/>
    <property type="evidence" value="ECO:0007669"/>
    <property type="project" value="UniProtKB-KW"/>
</dbReference>
<reference evidence="2 3" key="1">
    <citation type="submission" date="2019-04" db="EMBL/GenBank/DDBJ databases">
        <title>Pedobacter sp. RP-1-16 sp. nov., isolated from Arctic soil.</title>
        <authorList>
            <person name="Dahal R.H."/>
            <person name="Kim D.-U."/>
        </authorList>
    </citation>
    <scope>NUCLEOTIDE SEQUENCE [LARGE SCALE GENOMIC DNA]</scope>
    <source>
        <strain evidence="2 3">RP-1-16</strain>
    </source>
</reference>
<accession>A0A4U1GKP6</accession>
<dbReference type="AlphaFoldDB" id="A0A4U1GKP6"/>
<dbReference type="GO" id="GO:0005524">
    <property type="term" value="F:ATP binding"/>
    <property type="evidence" value="ECO:0007669"/>
    <property type="project" value="InterPro"/>
</dbReference>
<dbReference type="SUPFAM" id="SSF52540">
    <property type="entry name" value="P-loop containing nucleoside triphosphate hydrolases"/>
    <property type="match status" value="1"/>
</dbReference>
<proteinExistence type="predicted"/>
<dbReference type="Pfam" id="PF00485">
    <property type="entry name" value="PRK"/>
    <property type="match status" value="1"/>
</dbReference>
<name>A0A4U1GKP6_9SPHI</name>
<evidence type="ECO:0000313" key="3">
    <source>
        <dbReference type="Proteomes" id="UP000309594"/>
    </source>
</evidence>